<feature type="region of interest" description="Disordered" evidence="6">
    <location>
        <begin position="516"/>
        <end position="569"/>
    </location>
</feature>
<dbReference type="Gene3D" id="2.40.50.140">
    <property type="entry name" value="Nucleic acid-binding proteins"/>
    <property type="match status" value="2"/>
</dbReference>
<feature type="compositionally biased region" description="Basic and acidic residues" evidence="6">
    <location>
        <begin position="550"/>
        <end position="563"/>
    </location>
</feature>
<name>A0A087HEN0_ARAAL</name>
<gene>
    <name evidence="8" type="ordered locus">AALP_Aa2g014800</name>
</gene>
<protein>
    <recommendedName>
        <fullName evidence="7">Replication factor A C-terminal domain-containing protein</fullName>
    </recommendedName>
</protein>
<dbReference type="Gramene" id="KFK40582">
    <property type="protein sequence ID" value="KFK40582"/>
    <property type="gene ID" value="AALP_AA2G014800"/>
</dbReference>
<dbReference type="Pfam" id="PF08646">
    <property type="entry name" value="Rep_fac-A_C"/>
    <property type="match status" value="1"/>
</dbReference>
<organism evidence="8 9">
    <name type="scientific">Arabis alpina</name>
    <name type="common">Alpine rock-cress</name>
    <dbReference type="NCBI Taxonomy" id="50452"/>
    <lineage>
        <taxon>Eukaryota</taxon>
        <taxon>Viridiplantae</taxon>
        <taxon>Streptophyta</taxon>
        <taxon>Embryophyta</taxon>
        <taxon>Tracheophyta</taxon>
        <taxon>Spermatophyta</taxon>
        <taxon>Magnoliopsida</taxon>
        <taxon>eudicotyledons</taxon>
        <taxon>Gunneridae</taxon>
        <taxon>Pentapetalae</taxon>
        <taxon>rosids</taxon>
        <taxon>malvids</taxon>
        <taxon>Brassicales</taxon>
        <taxon>Brassicaceae</taxon>
        <taxon>Arabideae</taxon>
        <taxon>Arabis</taxon>
    </lineage>
</organism>
<dbReference type="AlphaFoldDB" id="A0A087HEN0"/>
<keyword evidence="3" id="KW-0863">Zinc-finger</keyword>
<dbReference type="OrthoDB" id="1110348at2759"/>
<reference evidence="9" key="1">
    <citation type="journal article" date="2015" name="Nat. Plants">
        <title>Genome expansion of Arabis alpina linked with retrotransposition and reduced symmetric DNA methylation.</title>
        <authorList>
            <person name="Willing E.M."/>
            <person name="Rawat V."/>
            <person name="Mandakova T."/>
            <person name="Maumus F."/>
            <person name="James G.V."/>
            <person name="Nordstroem K.J."/>
            <person name="Becker C."/>
            <person name="Warthmann N."/>
            <person name="Chica C."/>
            <person name="Szarzynska B."/>
            <person name="Zytnicki M."/>
            <person name="Albani M.C."/>
            <person name="Kiefer C."/>
            <person name="Bergonzi S."/>
            <person name="Castaings L."/>
            <person name="Mateos J.L."/>
            <person name="Berns M.C."/>
            <person name="Bujdoso N."/>
            <person name="Piofczyk T."/>
            <person name="de Lorenzo L."/>
            <person name="Barrero-Sicilia C."/>
            <person name="Mateos I."/>
            <person name="Piednoel M."/>
            <person name="Hagmann J."/>
            <person name="Chen-Min-Tao R."/>
            <person name="Iglesias-Fernandez R."/>
            <person name="Schuster S.C."/>
            <person name="Alonso-Blanco C."/>
            <person name="Roudier F."/>
            <person name="Carbonero P."/>
            <person name="Paz-Ares J."/>
            <person name="Davis S.J."/>
            <person name="Pecinka A."/>
            <person name="Quesneville H."/>
            <person name="Colot V."/>
            <person name="Lysak M.A."/>
            <person name="Weigel D."/>
            <person name="Coupland G."/>
            <person name="Schneeberger K."/>
        </authorList>
    </citation>
    <scope>NUCLEOTIDE SEQUENCE [LARGE SCALE GENOMIC DNA]</scope>
    <source>
        <strain evidence="9">cv. Pajares</strain>
    </source>
</reference>
<dbReference type="EMBL" id="CM002870">
    <property type="protein sequence ID" value="KFK40582.1"/>
    <property type="molecule type" value="Genomic_DNA"/>
</dbReference>
<feature type="region of interest" description="Disordered" evidence="6">
    <location>
        <begin position="382"/>
        <end position="497"/>
    </location>
</feature>
<proteinExistence type="inferred from homology"/>
<dbReference type="InterPro" id="IPR013955">
    <property type="entry name" value="Rep_factor-A_C"/>
</dbReference>
<evidence type="ECO:0000256" key="5">
    <source>
        <dbReference type="ARBA" id="ARBA00023125"/>
    </source>
</evidence>
<sequence length="569" mass="63627">MSKITSLRWKDPRGGRRGNGYGGVRTRRRSLNLSLALSCKLLFTENTVLDDVKDEQCDVGKELFRMFTYSEMFLMMDKGEDLPDVVAQIATFKAADKKSKENSSKTSLNLIMTCTLDSGDTAYISLWEDLASASLTKLTDHANQPIVLIATHLNPRKFMGNLYLNGTASTKLIFNSQNAIVSNFIKSDHYNKSIIPSVIEVTNVFDPKNVHQIEQIEAYVKEQSGQLKIFSCIAKVVDVVLSNGWHFIACTGCGRKMVTSGLKLMCEICGATQTVGLLRYRIEVIVDDGRKTTKFVIFNDDAKKILKRSAAELAGDNENNNDSEDAGLEIMKHFVGKTFNFTVKVSLFNFSARYQSFTVTSMEENRGDLPLDVCVLPNHDDVANTFSSGGNTPKKRSSKSRKNKCEDDLHSDVSVLHSQRSVPTTSTSTSKAPKKRNSSSTKPKFDDDIPLAVMKSGVKRKPVSVKASHNKMHQSESQTASLASEEQATPHRFNTRCQNRKIKEQIIVNDSYTKQVNGKKGKFVSPDSEDDTPLQLLYTQRQNRKNKRQVVKDTTEDDNRSEETSEDSE</sequence>
<keyword evidence="2" id="KW-0479">Metal-binding</keyword>
<evidence type="ECO:0000256" key="2">
    <source>
        <dbReference type="ARBA" id="ARBA00022723"/>
    </source>
</evidence>
<keyword evidence="4" id="KW-0862">Zinc</keyword>
<feature type="region of interest" description="Disordered" evidence="6">
    <location>
        <begin position="1"/>
        <end position="23"/>
    </location>
</feature>
<accession>A0A087HEN0</accession>
<keyword evidence="5" id="KW-0238">DNA-binding</keyword>
<dbReference type="GO" id="GO:0003677">
    <property type="term" value="F:DNA binding"/>
    <property type="evidence" value="ECO:0007669"/>
    <property type="project" value="UniProtKB-KW"/>
</dbReference>
<dbReference type="eggNOG" id="KOG0987">
    <property type="taxonomic scope" value="Eukaryota"/>
</dbReference>
<dbReference type="Proteomes" id="UP000029120">
    <property type="component" value="Chromosome 2"/>
</dbReference>
<dbReference type="InterPro" id="IPR012340">
    <property type="entry name" value="NA-bd_OB-fold"/>
</dbReference>
<dbReference type="SUPFAM" id="SSF50249">
    <property type="entry name" value="Nucleic acid-binding proteins"/>
    <property type="match status" value="1"/>
</dbReference>
<feature type="compositionally biased region" description="Basic residues" evidence="6">
    <location>
        <begin position="457"/>
        <end position="472"/>
    </location>
</feature>
<dbReference type="CDD" id="cd04476">
    <property type="entry name" value="RPA1_DBD_C"/>
    <property type="match status" value="1"/>
</dbReference>
<feature type="compositionally biased region" description="Basic residues" evidence="6">
    <location>
        <begin position="393"/>
        <end position="402"/>
    </location>
</feature>
<evidence type="ECO:0000256" key="3">
    <source>
        <dbReference type="ARBA" id="ARBA00022771"/>
    </source>
</evidence>
<evidence type="ECO:0000256" key="4">
    <source>
        <dbReference type="ARBA" id="ARBA00022833"/>
    </source>
</evidence>
<feature type="compositionally biased region" description="Polar residues" evidence="6">
    <location>
        <begin position="475"/>
        <end position="487"/>
    </location>
</feature>
<comment type="similarity">
    <text evidence="1">Belongs to the replication factor A protein 1 family.</text>
</comment>
<evidence type="ECO:0000259" key="7">
    <source>
        <dbReference type="Pfam" id="PF08646"/>
    </source>
</evidence>
<dbReference type="PANTHER" id="PTHR47165:SF4">
    <property type="entry name" value="OS03G0429900 PROTEIN"/>
    <property type="match status" value="1"/>
</dbReference>
<dbReference type="GO" id="GO:0008270">
    <property type="term" value="F:zinc ion binding"/>
    <property type="evidence" value="ECO:0007669"/>
    <property type="project" value="UniProtKB-KW"/>
</dbReference>
<evidence type="ECO:0000313" key="9">
    <source>
        <dbReference type="Proteomes" id="UP000029120"/>
    </source>
</evidence>
<evidence type="ECO:0000256" key="6">
    <source>
        <dbReference type="SAM" id="MobiDB-lite"/>
    </source>
</evidence>
<keyword evidence="9" id="KW-1185">Reference proteome</keyword>
<evidence type="ECO:0000256" key="1">
    <source>
        <dbReference type="ARBA" id="ARBA00005690"/>
    </source>
</evidence>
<evidence type="ECO:0000313" key="8">
    <source>
        <dbReference type="EMBL" id="KFK40582.1"/>
    </source>
</evidence>
<dbReference type="PANTHER" id="PTHR47165">
    <property type="entry name" value="OS03G0429900 PROTEIN"/>
    <property type="match status" value="1"/>
</dbReference>
<feature type="domain" description="Replication factor A C-terminal" evidence="7">
    <location>
        <begin position="230"/>
        <end position="353"/>
    </location>
</feature>
<dbReference type="InterPro" id="IPR047192">
    <property type="entry name" value="Euk_RPA1_DBD_C"/>
</dbReference>